<accession>A0A1E4TVA4</accession>
<evidence type="ECO:0000313" key="3">
    <source>
        <dbReference type="EMBL" id="ODV95666.1"/>
    </source>
</evidence>
<keyword evidence="4" id="KW-1185">Reference proteome</keyword>
<evidence type="ECO:0008006" key="5">
    <source>
        <dbReference type="Google" id="ProtNLM"/>
    </source>
</evidence>
<dbReference type="AlphaFoldDB" id="A0A1E4TVA4"/>
<evidence type="ECO:0000256" key="2">
    <source>
        <dbReference type="ARBA" id="ARBA00023186"/>
    </source>
</evidence>
<sequence length="119" mass="14010">MSIPEVALRKTLIEMDNQLQKNKSELSITDLQLQRQLTNLKIADLTIKELTDDKPQYVWENCGKMFFKTDLNTYNDKLNNEKKIIDEQVNALTKKKHYLETSLNVTFDNMKKYLAPQKD</sequence>
<dbReference type="STRING" id="669874.A0A1E4TVA4"/>
<dbReference type="GO" id="GO:0051082">
    <property type="term" value="F:unfolded protein binding"/>
    <property type="evidence" value="ECO:0007669"/>
    <property type="project" value="InterPro"/>
</dbReference>
<dbReference type="EMBL" id="KV454014">
    <property type="protein sequence ID" value="ODV95666.1"/>
    <property type="molecule type" value="Genomic_DNA"/>
</dbReference>
<evidence type="ECO:0000256" key="1">
    <source>
        <dbReference type="ARBA" id="ARBA00008045"/>
    </source>
</evidence>
<reference evidence="4" key="1">
    <citation type="submission" date="2016-05" db="EMBL/GenBank/DDBJ databases">
        <title>Comparative genomics of biotechnologically important yeasts.</title>
        <authorList>
            <consortium name="DOE Joint Genome Institute"/>
            <person name="Riley R."/>
            <person name="Haridas S."/>
            <person name="Wolfe K.H."/>
            <person name="Lopes M.R."/>
            <person name="Hittinger C.T."/>
            <person name="Goker M."/>
            <person name="Salamov A."/>
            <person name="Wisecaver J."/>
            <person name="Long T.M."/>
            <person name="Aerts A.L."/>
            <person name="Barry K."/>
            <person name="Choi C."/>
            <person name="Clum A."/>
            <person name="Coughlan A.Y."/>
            <person name="Deshpande S."/>
            <person name="Douglass A.P."/>
            <person name="Hanson S.J."/>
            <person name="Klenk H.-P."/>
            <person name="Labutti K."/>
            <person name="Lapidus A."/>
            <person name="Lindquist E."/>
            <person name="Lipzen A."/>
            <person name="Meier-Kolthoff J.P."/>
            <person name="Ohm R.A."/>
            <person name="Otillar R.P."/>
            <person name="Pangilinan J."/>
            <person name="Peng Y."/>
            <person name="Rokas A."/>
            <person name="Rosa C.A."/>
            <person name="Scheuner C."/>
            <person name="Sibirny A.A."/>
            <person name="Slot J.C."/>
            <person name="Stielow J.B."/>
            <person name="Sun H."/>
            <person name="Kurtzman C.P."/>
            <person name="Blackwell M."/>
            <person name="Grigoriev I.V."/>
            <person name="Jeffries T.W."/>
        </authorList>
    </citation>
    <scope>NUCLEOTIDE SEQUENCE [LARGE SCALE GENOMIC DNA]</scope>
    <source>
        <strain evidence="4">NRRL Y-2460</strain>
    </source>
</reference>
<dbReference type="SUPFAM" id="SSF46579">
    <property type="entry name" value="Prefoldin"/>
    <property type="match status" value="1"/>
</dbReference>
<dbReference type="Proteomes" id="UP000094236">
    <property type="component" value="Unassembled WGS sequence"/>
</dbReference>
<organism evidence="3 4">
    <name type="scientific">Pachysolen tannophilus NRRL Y-2460</name>
    <dbReference type="NCBI Taxonomy" id="669874"/>
    <lineage>
        <taxon>Eukaryota</taxon>
        <taxon>Fungi</taxon>
        <taxon>Dikarya</taxon>
        <taxon>Ascomycota</taxon>
        <taxon>Saccharomycotina</taxon>
        <taxon>Pichiomycetes</taxon>
        <taxon>Pachysolenaceae</taxon>
        <taxon>Pachysolen</taxon>
    </lineage>
</organism>
<dbReference type="OrthoDB" id="2015447at2759"/>
<dbReference type="Pfam" id="PF01920">
    <property type="entry name" value="Prefoldin_2"/>
    <property type="match status" value="1"/>
</dbReference>
<dbReference type="PANTHER" id="PTHR20903:SF0">
    <property type="entry name" value="PREFOLDIN SUBUNIT 1"/>
    <property type="match status" value="1"/>
</dbReference>
<dbReference type="GO" id="GO:0016272">
    <property type="term" value="C:prefoldin complex"/>
    <property type="evidence" value="ECO:0007669"/>
    <property type="project" value="InterPro"/>
</dbReference>
<proteinExistence type="inferred from homology"/>
<dbReference type="Gene3D" id="1.10.287.370">
    <property type="match status" value="1"/>
</dbReference>
<keyword evidence="2" id="KW-0143">Chaperone</keyword>
<name>A0A1E4TVA4_PACTA</name>
<comment type="similarity">
    <text evidence="1">Belongs to the prefoldin subunit beta family.</text>
</comment>
<dbReference type="PANTHER" id="PTHR20903">
    <property type="entry name" value="PREFOLDIN SUBUNIT 1-RELATED"/>
    <property type="match status" value="1"/>
</dbReference>
<dbReference type="GO" id="GO:0005737">
    <property type="term" value="C:cytoplasm"/>
    <property type="evidence" value="ECO:0007669"/>
    <property type="project" value="TreeGrafter"/>
</dbReference>
<evidence type="ECO:0000313" key="4">
    <source>
        <dbReference type="Proteomes" id="UP000094236"/>
    </source>
</evidence>
<dbReference type="InterPro" id="IPR002777">
    <property type="entry name" value="PFD_beta-like"/>
</dbReference>
<gene>
    <name evidence="3" type="ORF">PACTADRAFT_69185</name>
</gene>
<protein>
    <recommendedName>
        <fullName evidence="5">Prefoldin subunit 1</fullName>
    </recommendedName>
</protein>
<dbReference type="InterPro" id="IPR009053">
    <property type="entry name" value="Prefoldin"/>
</dbReference>
<dbReference type="GO" id="GO:0044183">
    <property type="term" value="F:protein folding chaperone"/>
    <property type="evidence" value="ECO:0007669"/>
    <property type="project" value="TreeGrafter"/>
</dbReference>